<reference evidence="2 3" key="1">
    <citation type="submission" date="2019-07" db="EMBL/GenBank/DDBJ databases">
        <title>Genomic Encyclopedia of Archaeal and Bacterial Type Strains, Phase II (KMG-II): from individual species to whole genera.</title>
        <authorList>
            <person name="Goeker M."/>
        </authorList>
    </citation>
    <scope>NUCLEOTIDE SEQUENCE [LARGE SCALE GENOMIC DNA]</scope>
    <source>
        <strain evidence="2 3">ATCC BAA-252</strain>
    </source>
</reference>
<dbReference type="NCBIfam" id="TIGR03054">
    <property type="entry name" value="photo_alph_chp1"/>
    <property type="match status" value="1"/>
</dbReference>
<proteinExistence type="predicted"/>
<evidence type="ECO:0000313" key="2">
    <source>
        <dbReference type="EMBL" id="TWI85949.1"/>
    </source>
</evidence>
<keyword evidence="1" id="KW-0472">Membrane</keyword>
<sequence>MAKKLSYGSLDRKPKRRIVRFPVLPLYAAFTLIGLAVTATVFGTVTGIGTVKDTFGQPTAIRDIIITGSVSEPVYVYDARTGDLIQSFEVQDGGFVRGSLRALARLRLVKDADQEAPYRLIRWENGVVSLSDTVSGERIYLNAFGPDNAAAFAALLDRTGGSRT</sequence>
<dbReference type="AlphaFoldDB" id="A0A562SXD8"/>
<evidence type="ECO:0000256" key="1">
    <source>
        <dbReference type="SAM" id="Phobius"/>
    </source>
</evidence>
<dbReference type="InterPro" id="IPR017495">
    <property type="entry name" value="PuhC"/>
</dbReference>
<keyword evidence="1" id="KW-1133">Transmembrane helix</keyword>
<dbReference type="RefSeq" id="WP_145344027.1">
    <property type="nucleotide sequence ID" value="NZ_SMLY01000083.1"/>
</dbReference>
<feature type="transmembrane region" description="Helical" evidence="1">
    <location>
        <begin position="21"/>
        <end position="42"/>
    </location>
</feature>
<keyword evidence="1" id="KW-0812">Transmembrane</keyword>
<dbReference type="OrthoDB" id="7848123at2"/>
<dbReference type="Proteomes" id="UP000320593">
    <property type="component" value="Unassembled WGS sequence"/>
</dbReference>
<dbReference type="SUPFAM" id="SSF50998">
    <property type="entry name" value="Quinoprotein alcohol dehydrogenase-like"/>
    <property type="match status" value="1"/>
</dbReference>
<dbReference type="InterPro" id="IPR011047">
    <property type="entry name" value="Quinoprotein_ADH-like_sf"/>
</dbReference>
<evidence type="ECO:0000313" key="3">
    <source>
        <dbReference type="Proteomes" id="UP000320593"/>
    </source>
</evidence>
<organism evidence="2 3">
    <name type="scientific">Roseibium hamelinense</name>
    <dbReference type="NCBI Taxonomy" id="150831"/>
    <lineage>
        <taxon>Bacteria</taxon>
        <taxon>Pseudomonadati</taxon>
        <taxon>Pseudomonadota</taxon>
        <taxon>Alphaproteobacteria</taxon>
        <taxon>Hyphomicrobiales</taxon>
        <taxon>Stappiaceae</taxon>
        <taxon>Roseibium</taxon>
    </lineage>
</organism>
<accession>A0A562SXD8</accession>
<protein>
    <submittedName>
        <fullName evidence="2">Putative photosynthetic complex assembly protein</fullName>
    </submittedName>
</protein>
<keyword evidence="3" id="KW-1185">Reference proteome</keyword>
<gene>
    <name evidence="2" type="ORF">JM93_02656</name>
</gene>
<name>A0A562SXD8_9HYPH</name>
<comment type="caution">
    <text evidence="2">The sequence shown here is derived from an EMBL/GenBank/DDBJ whole genome shotgun (WGS) entry which is preliminary data.</text>
</comment>
<dbReference type="EMBL" id="VLLF01000006">
    <property type="protein sequence ID" value="TWI85949.1"/>
    <property type="molecule type" value="Genomic_DNA"/>
</dbReference>